<gene>
    <name evidence="2" type="ORF">BJY18_005717</name>
</gene>
<evidence type="ECO:0000313" key="3">
    <source>
        <dbReference type="Proteomes" id="UP000581769"/>
    </source>
</evidence>
<dbReference type="EMBL" id="JACHMG010000001">
    <property type="protein sequence ID" value="MBB4688232.1"/>
    <property type="molecule type" value="Genomic_DNA"/>
</dbReference>
<dbReference type="Proteomes" id="UP000581769">
    <property type="component" value="Unassembled WGS sequence"/>
</dbReference>
<sequence length="263" mass="28312">MPPLRVEDLRTSPQLRLPALALGAVGGSFLRHDPVGELAASARLAKWWPEFFLVLLREGVPVARAAAVPVAFPTAERPELPDHGWDGALLWAAEDTLDGRPPTALVALEVYVAEAARGLGVAAAALGELKNRARRASLSRFVVPVRPTGKTAQPFEPMADYLARRDQHGRAADPWLRRHEQLGAWPVKIAPFAMTVTATLAQWEQWTGIRLGDGCTAVPGGIAPVLAAPGQDLGVYVEPNVWFEHPLSARPEPVSRPDAPGAR</sequence>
<dbReference type="InterPro" id="IPR000182">
    <property type="entry name" value="GNAT_dom"/>
</dbReference>
<evidence type="ECO:0000313" key="2">
    <source>
        <dbReference type="EMBL" id="MBB4688232.1"/>
    </source>
</evidence>
<reference evidence="2 3" key="1">
    <citation type="submission" date="2020-08" db="EMBL/GenBank/DDBJ databases">
        <title>Sequencing the genomes of 1000 actinobacteria strains.</title>
        <authorList>
            <person name="Klenk H.-P."/>
        </authorList>
    </citation>
    <scope>NUCLEOTIDE SEQUENCE [LARGE SCALE GENOMIC DNA]</scope>
    <source>
        <strain evidence="2 3">DSM 45859</strain>
    </source>
</reference>
<organism evidence="2 3">
    <name type="scientific">Amycolatopsis jiangsuensis</name>
    <dbReference type="NCBI Taxonomy" id="1181879"/>
    <lineage>
        <taxon>Bacteria</taxon>
        <taxon>Bacillati</taxon>
        <taxon>Actinomycetota</taxon>
        <taxon>Actinomycetes</taxon>
        <taxon>Pseudonocardiales</taxon>
        <taxon>Pseudonocardiaceae</taxon>
        <taxon>Amycolatopsis</taxon>
    </lineage>
</organism>
<dbReference type="InterPro" id="IPR016181">
    <property type="entry name" value="Acyl_CoA_acyltransferase"/>
</dbReference>
<dbReference type="Pfam" id="PF00583">
    <property type="entry name" value="Acetyltransf_1"/>
    <property type="match status" value="1"/>
</dbReference>
<protein>
    <submittedName>
        <fullName evidence="2">GNAT superfamily N-acetyltransferase</fullName>
    </submittedName>
</protein>
<dbReference type="Gene3D" id="3.40.630.30">
    <property type="match status" value="1"/>
</dbReference>
<feature type="domain" description="N-acetyltransferase" evidence="1">
    <location>
        <begin position="43"/>
        <end position="155"/>
    </location>
</feature>
<dbReference type="RefSeq" id="WP_184782951.1">
    <property type="nucleotide sequence ID" value="NZ_JACHMG010000001.1"/>
</dbReference>
<evidence type="ECO:0000259" key="1">
    <source>
        <dbReference type="Pfam" id="PF00583"/>
    </source>
</evidence>
<keyword evidence="3" id="KW-1185">Reference proteome</keyword>
<proteinExistence type="predicted"/>
<dbReference type="AlphaFoldDB" id="A0A840J492"/>
<dbReference type="GO" id="GO:0016747">
    <property type="term" value="F:acyltransferase activity, transferring groups other than amino-acyl groups"/>
    <property type="evidence" value="ECO:0007669"/>
    <property type="project" value="InterPro"/>
</dbReference>
<accession>A0A840J492</accession>
<comment type="caution">
    <text evidence="2">The sequence shown here is derived from an EMBL/GenBank/DDBJ whole genome shotgun (WGS) entry which is preliminary data.</text>
</comment>
<dbReference type="SUPFAM" id="SSF55729">
    <property type="entry name" value="Acyl-CoA N-acyltransferases (Nat)"/>
    <property type="match status" value="1"/>
</dbReference>
<keyword evidence="2" id="KW-0808">Transferase</keyword>
<name>A0A840J492_9PSEU</name>